<feature type="region of interest" description="Disordered" evidence="1">
    <location>
        <begin position="295"/>
        <end position="375"/>
    </location>
</feature>
<dbReference type="Proteomes" id="UP000799750">
    <property type="component" value="Unassembled WGS sequence"/>
</dbReference>
<sequence length="541" mass="59019">MATVTFAMGSKDAYFFNTPTHWAWKNLPPDVESLFKKQPAVKEVFELALGDQGAYFVSFRDADGLIYCRHFNLPNPLTSWLYNSQPQIIRDLTKLYITLGQYESYYAADGSSSSWANLPPTLEKALESRRTEHSPWKPGEEPTFVSLGAEGRYFMRTANGGGGWELKGKAEGINKYLTDAPNFSDIAGLWLFPSHPDCYIMTTMEGKAFSNLPEHTWQDYTKMAHSIPDLRPKPQMQPMPMMVPQQMSPQPVLYAQPQQFAPNPMSPPPGYVHPFQPQPQTLVPQPMIPQATGVAYGQPQQRAVSAPQTPLTPLTPMTPPPQYAATPVQLQGQFFPPQPQQFAQPQQQPFAQPQQQPFAQPQQQFAQPQQPQQAFAQPLQQPFVQPHFQPQAPVQSPVQAPVQAPIQDKPASNSRVPQALLGAAAATAVGGVVLGKFLGKGSKGGKSHGGGHGGGHSGGEEQYTGDPSQQGGDPSQYGGDPSQYGVDPSQYGVDPSQYGNLGFGNLGLVDPGYVDPGQQDVVVESSGFSWDQGCYPTNQPI</sequence>
<accession>A0A6A6RG69</accession>
<protein>
    <submittedName>
        <fullName evidence="2">Uncharacterized protein</fullName>
    </submittedName>
</protein>
<proteinExistence type="predicted"/>
<organism evidence="2 3">
    <name type="scientific">Lophium mytilinum</name>
    <dbReference type="NCBI Taxonomy" id="390894"/>
    <lineage>
        <taxon>Eukaryota</taxon>
        <taxon>Fungi</taxon>
        <taxon>Dikarya</taxon>
        <taxon>Ascomycota</taxon>
        <taxon>Pezizomycotina</taxon>
        <taxon>Dothideomycetes</taxon>
        <taxon>Pleosporomycetidae</taxon>
        <taxon>Mytilinidiales</taxon>
        <taxon>Mytilinidiaceae</taxon>
        <taxon>Lophium</taxon>
    </lineage>
</organism>
<reference evidence="2" key="1">
    <citation type="journal article" date="2020" name="Stud. Mycol.">
        <title>101 Dothideomycetes genomes: a test case for predicting lifestyles and emergence of pathogens.</title>
        <authorList>
            <person name="Haridas S."/>
            <person name="Albert R."/>
            <person name="Binder M."/>
            <person name="Bloem J."/>
            <person name="Labutti K."/>
            <person name="Salamov A."/>
            <person name="Andreopoulos B."/>
            <person name="Baker S."/>
            <person name="Barry K."/>
            <person name="Bills G."/>
            <person name="Bluhm B."/>
            <person name="Cannon C."/>
            <person name="Castanera R."/>
            <person name="Culley D."/>
            <person name="Daum C."/>
            <person name="Ezra D."/>
            <person name="Gonzalez J."/>
            <person name="Henrissat B."/>
            <person name="Kuo A."/>
            <person name="Liang C."/>
            <person name="Lipzen A."/>
            <person name="Lutzoni F."/>
            <person name="Magnuson J."/>
            <person name="Mondo S."/>
            <person name="Nolan M."/>
            <person name="Ohm R."/>
            <person name="Pangilinan J."/>
            <person name="Park H.-J."/>
            <person name="Ramirez L."/>
            <person name="Alfaro M."/>
            <person name="Sun H."/>
            <person name="Tritt A."/>
            <person name="Yoshinaga Y."/>
            <person name="Zwiers L.-H."/>
            <person name="Turgeon B."/>
            <person name="Goodwin S."/>
            <person name="Spatafora J."/>
            <person name="Crous P."/>
            <person name="Grigoriev I."/>
        </authorList>
    </citation>
    <scope>NUCLEOTIDE SEQUENCE</scope>
    <source>
        <strain evidence="2">CBS 269.34</strain>
    </source>
</reference>
<name>A0A6A6RG69_9PEZI</name>
<dbReference type="AlphaFoldDB" id="A0A6A6RG69"/>
<feature type="compositionally biased region" description="Gly residues" evidence="1">
    <location>
        <begin position="441"/>
        <end position="457"/>
    </location>
</feature>
<evidence type="ECO:0000313" key="3">
    <source>
        <dbReference type="Proteomes" id="UP000799750"/>
    </source>
</evidence>
<dbReference type="EMBL" id="MU004181">
    <property type="protein sequence ID" value="KAF2502693.1"/>
    <property type="molecule type" value="Genomic_DNA"/>
</dbReference>
<feature type="compositionally biased region" description="Low complexity" evidence="1">
    <location>
        <begin position="327"/>
        <end position="375"/>
    </location>
</feature>
<dbReference type="OrthoDB" id="4354287at2759"/>
<keyword evidence="3" id="KW-1185">Reference proteome</keyword>
<gene>
    <name evidence="2" type="ORF">BU16DRAFT_16975</name>
</gene>
<evidence type="ECO:0000256" key="1">
    <source>
        <dbReference type="SAM" id="MobiDB-lite"/>
    </source>
</evidence>
<feature type="region of interest" description="Disordered" evidence="1">
    <location>
        <begin position="441"/>
        <end position="497"/>
    </location>
</feature>
<evidence type="ECO:0000313" key="2">
    <source>
        <dbReference type="EMBL" id="KAF2502693.1"/>
    </source>
</evidence>